<sequence>MTVLSTKERILNTTEKIISEKGFSGISLRIISTNAKTNLAAVNYHFGNKEKLIEMMLQRRLDNLFQLRINLLDNLESGSDKPCNLKQIFAAFISPALTMSNDDHQGGKRFMQVIARAYAEKSQYLHSLLSKRYASVIKRFAVAIQRSCPHLDKDVVFWRFHFIMGSLIYVMADFGASSRSSELSETEYFNTCCNELIDFAANSLAKPV</sequence>
<keyword evidence="1" id="KW-0238">DNA-binding</keyword>
<evidence type="ECO:0000256" key="1">
    <source>
        <dbReference type="ARBA" id="ARBA00023125"/>
    </source>
</evidence>
<accession>A0A3B0VK05</accession>
<dbReference type="InterPro" id="IPR036271">
    <property type="entry name" value="Tet_transcr_reg_TetR-rel_C_sf"/>
</dbReference>
<dbReference type="PANTHER" id="PTHR43479">
    <property type="entry name" value="ACREF/ENVCD OPERON REPRESSOR-RELATED"/>
    <property type="match status" value="1"/>
</dbReference>
<reference evidence="3" key="1">
    <citation type="submission" date="2018-06" db="EMBL/GenBank/DDBJ databases">
        <authorList>
            <person name="Zhirakovskaya E."/>
        </authorList>
    </citation>
    <scope>NUCLEOTIDE SEQUENCE</scope>
</reference>
<dbReference type="Gene3D" id="1.10.357.10">
    <property type="entry name" value="Tetracycline Repressor, domain 2"/>
    <property type="match status" value="1"/>
</dbReference>
<dbReference type="InterPro" id="IPR041586">
    <property type="entry name" value="PsrA_TetR_C"/>
</dbReference>
<dbReference type="EMBL" id="UOEW01000159">
    <property type="protein sequence ID" value="VAW37149.1"/>
    <property type="molecule type" value="Genomic_DNA"/>
</dbReference>
<evidence type="ECO:0000259" key="2">
    <source>
        <dbReference type="PROSITE" id="PS50977"/>
    </source>
</evidence>
<dbReference type="PANTHER" id="PTHR43479:SF11">
    <property type="entry name" value="ACREF_ENVCD OPERON REPRESSOR-RELATED"/>
    <property type="match status" value="1"/>
</dbReference>
<dbReference type="InterPro" id="IPR009057">
    <property type="entry name" value="Homeodomain-like_sf"/>
</dbReference>
<protein>
    <submittedName>
        <fullName evidence="3">Predicted transcriptional regulator for fatty acid degradation FadQ, TetR family</fullName>
    </submittedName>
</protein>
<dbReference type="PRINTS" id="PR00455">
    <property type="entry name" value="HTHTETR"/>
</dbReference>
<dbReference type="SUPFAM" id="SSF48498">
    <property type="entry name" value="Tetracyclin repressor-like, C-terminal domain"/>
    <property type="match status" value="1"/>
</dbReference>
<dbReference type="InterPro" id="IPR050624">
    <property type="entry name" value="HTH-type_Tx_Regulator"/>
</dbReference>
<feature type="domain" description="HTH tetR-type" evidence="2">
    <location>
        <begin position="4"/>
        <end position="64"/>
    </location>
</feature>
<dbReference type="PROSITE" id="PS50977">
    <property type="entry name" value="HTH_TETR_2"/>
    <property type="match status" value="1"/>
</dbReference>
<dbReference type="SUPFAM" id="SSF46689">
    <property type="entry name" value="Homeodomain-like"/>
    <property type="match status" value="1"/>
</dbReference>
<dbReference type="AlphaFoldDB" id="A0A3B0VK05"/>
<dbReference type="Pfam" id="PF00440">
    <property type="entry name" value="TetR_N"/>
    <property type="match status" value="1"/>
</dbReference>
<dbReference type="Pfam" id="PF17939">
    <property type="entry name" value="TetR_C_30"/>
    <property type="match status" value="1"/>
</dbReference>
<proteinExistence type="predicted"/>
<gene>
    <name evidence="3" type="ORF">MNBD_GAMMA01-1828</name>
</gene>
<evidence type="ECO:0000313" key="3">
    <source>
        <dbReference type="EMBL" id="VAW37149.1"/>
    </source>
</evidence>
<dbReference type="InterPro" id="IPR001647">
    <property type="entry name" value="HTH_TetR"/>
</dbReference>
<dbReference type="GO" id="GO:0003677">
    <property type="term" value="F:DNA binding"/>
    <property type="evidence" value="ECO:0007669"/>
    <property type="project" value="UniProtKB-KW"/>
</dbReference>
<name>A0A3B0VK05_9ZZZZ</name>
<organism evidence="3">
    <name type="scientific">hydrothermal vent metagenome</name>
    <dbReference type="NCBI Taxonomy" id="652676"/>
    <lineage>
        <taxon>unclassified sequences</taxon>
        <taxon>metagenomes</taxon>
        <taxon>ecological metagenomes</taxon>
    </lineage>
</organism>